<dbReference type="SUPFAM" id="SSF81321">
    <property type="entry name" value="Family A G protein-coupled receptor-like"/>
    <property type="match status" value="1"/>
</dbReference>
<feature type="transmembrane region" description="Helical" evidence="5">
    <location>
        <begin position="234"/>
        <end position="257"/>
    </location>
</feature>
<dbReference type="AlphaFoldDB" id="A0A137NWA7"/>
<evidence type="ECO:0000313" key="6">
    <source>
        <dbReference type="EMBL" id="KXN67093.1"/>
    </source>
</evidence>
<dbReference type="Proteomes" id="UP000070444">
    <property type="component" value="Unassembled WGS sequence"/>
</dbReference>
<sequence>MSASISEYEEIYQSSFPYNVITSGIALFAAGIAFIANLSILISVVKYKTGKWKIDMKLCFILLWVDLACALNILVNASVNIARFPYYIGNETLCRLNGILITITVATAVNLMGVISLERCLIVLFKKEYGLKFYLPMIGFFCILNIANEVQATVNGGFKIYPIALYCMFDQAKNTGLIASILLVISGALSYTLIVICYLAICFYRRSQSQKAQLECGLDPDKVRKEVNATIYRSLSIIFFSILTTGVYVIIIVISWFDPSVETALTDMIQSILVECQMIINTMILLNMRPELWRGVKELYGLN</sequence>
<organism evidence="6 7">
    <name type="scientific">Conidiobolus coronatus (strain ATCC 28846 / CBS 209.66 / NRRL 28638)</name>
    <name type="common">Delacroixia coronata</name>
    <dbReference type="NCBI Taxonomy" id="796925"/>
    <lineage>
        <taxon>Eukaryota</taxon>
        <taxon>Fungi</taxon>
        <taxon>Fungi incertae sedis</taxon>
        <taxon>Zoopagomycota</taxon>
        <taxon>Entomophthoromycotina</taxon>
        <taxon>Entomophthoromycetes</taxon>
        <taxon>Entomophthorales</taxon>
        <taxon>Ancylistaceae</taxon>
        <taxon>Conidiobolus</taxon>
    </lineage>
</organism>
<feature type="transmembrane region" description="Helical" evidence="5">
    <location>
        <begin position="99"/>
        <end position="117"/>
    </location>
</feature>
<comment type="subcellular location">
    <subcellularLocation>
        <location evidence="1">Membrane</location>
    </subcellularLocation>
</comment>
<keyword evidence="3 5" id="KW-1133">Transmembrane helix</keyword>
<dbReference type="CDD" id="cd00637">
    <property type="entry name" value="7tm_classA_rhodopsin-like"/>
    <property type="match status" value="1"/>
</dbReference>
<name>A0A137NWA7_CONC2</name>
<reference evidence="6 7" key="1">
    <citation type="journal article" date="2015" name="Genome Biol. Evol.">
        <title>Phylogenomic analyses indicate that early fungi evolved digesting cell walls of algal ancestors of land plants.</title>
        <authorList>
            <person name="Chang Y."/>
            <person name="Wang S."/>
            <person name="Sekimoto S."/>
            <person name="Aerts A.L."/>
            <person name="Choi C."/>
            <person name="Clum A."/>
            <person name="LaButti K.M."/>
            <person name="Lindquist E.A."/>
            <person name="Yee Ngan C."/>
            <person name="Ohm R.A."/>
            <person name="Salamov A.A."/>
            <person name="Grigoriev I.V."/>
            <person name="Spatafora J.W."/>
            <person name="Berbee M.L."/>
        </authorList>
    </citation>
    <scope>NUCLEOTIDE SEQUENCE [LARGE SCALE GENOMIC DNA]</scope>
    <source>
        <strain evidence="6 7">NRRL 28638</strain>
    </source>
</reference>
<protein>
    <recommendedName>
        <fullName evidence="8">G-protein coupled receptors family 1 profile domain-containing protein</fullName>
    </recommendedName>
</protein>
<evidence type="ECO:0000256" key="3">
    <source>
        <dbReference type="ARBA" id="ARBA00022989"/>
    </source>
</evidence>
<feature type="transmembrane region" description="Helical" evidence="5">
    <location>
        <begin position="129"/>
        <end position="147"/>
    </location>
</feature>
<evidence type="ECO:0000256" key="1">
    <source>
        <dbReference type="ARBA" id="ARBA00004370"/>
    </source>
</evidence>
<accession>A0A137NWA7</accession>
<feature type="transmembrane region" description="Helical" evidence="5">
    <location>
        <begin position="20"/>
        <end position="45"/>
    </location>
</feature>
<dbReference type="EMBL" id="KQ964661">
    <property type="protein sequence ID" value="KXN67093.1"/>
    <property type="molecule type" value="Genomic_DNA"/>
</dbReference>
<evidence type="ECO:0000256" key="2">
    <source>
        <dbReference type="ARBA" id="ARBA00022692"/>
    </source>
</evidence>
<keyword evidence="2 5" id="KW-0812">Transmembrane</keyword>
<evidence type="ECO:0000256" key="4">
    <source>
        <dbReference type="ARBA" id="ARBA00023136"/>
    </source>
</evidence>
<evidence type="ECO:0000256" key="5">
    <source>
        <dbReference type="SAM" id="Phobius"/>
    </source>
</evidence>
<dbReference type="InterPro" id="IPR000276">
    <property type="entry name" value="GPCR_Rhodpsn"/>
</dbReference>
<keyword evidence="7" id="KW-1185">Reference proteome</keyword>
<gene>
    <name evidence="6" type="ORF">CONCODRAFT_10913</name>
</gene>
<feature type="transmembrane region" description="Helical" evidence="5">
    <location>
        <begin position="57"/>
        <end position="79"/>
    </location>
</feature>
<keyword evidence="4 5" id="KW-0472">Membrane</keyword>
<dbReference type="OrthoDB" id="6147321at2759"/>
<dbReference type="Gene3D" id="1.20.1070.10">
    <property type="entry name" value="Rhodopsin 7-helix transmembrane proteins"/>
    <property type="match status" value="1"/>
</dbReference>
<proteinExistence type="predicted"/>
<dbReference type="GO" id="GO:0004930">
    <property type="term" value="F:G protein-coupled receptor activity"/>
    <property type="evidence" value="ECO:0007669"/>
    <property type="project" value="InterPro"/>
</dbReference>
<dbReference type="PROSITE" id="PS00237">
    <property type="entry name" value="G_PROTEIN_RECEP_F1_1"/>
    <property type="match status" value="1"/>
</dbReference>
<evidence type="ECO:0008006" key="8">
    <source>
        <dbReference type="Google" id="ProtNLM"/>
    </source>
</evidence>
<dbReference type="GO" id="GO:0016020">
    <property type="term" value="C:membrane"/>
    <property type="evidence" value="ECO:0007669"/>
    <property type="project" value="UniProtKB-SubCell"/>
</dbReference>
<evidence type="ECO:0000313" key="7">
    <source>
        <dbReference type="Proteomes" id="UP000070444"/>
    </source>
</evidence>
<feature type="transmembrane region" description="Helical" evidence="5">
    <location>
        <begin position="178"/>
        <end position="204"/>
    </location>
</feature>